<dbReference type="Proteomes" id="UP000717328">
    <property type="component" value="Unassembled WGS sequence"/>
</dbReference>
<dbReference type="OrthoDB" id="5565328at2759"/>
<proteinExistence type="predicted"/>
<dbReference type="EMBL" id="JABCKI010005895">
    <property type="protein sequence ID" value="KAG5636773.1"/>
    <property type="molecule type" value="Genomic_DNA"/>
</dbReference>
<accession>A0A9P7FRD5</accession>
<dbReference type="AlphaFoldDB" id="A0A9P7FRD5"/>
<feature type="compositionally biased region" description="Low complexity" evidence="1">
    <location>
        <begin position="110"/>
        <end position="125"/>
    </location>
</feature>
<feature type="compositionally biased region" description="Low complexity" evidence="1">
    <location>
        <begin position="181"/>
        <end position="200"/>
    </location>
</feature>
<feature type="region of interest" description="Disordered" evidence="1">
    <location>
        <begin position="181"/>
        <end position="238"/>
    </location>
</feature>
<organism evidence="2 3">
    <name type="scientific">Sphagnurus paluster</name>
    <dbReference type="NCBI Taxonomy" id="117069"/>
    <lineage>
        <taxon>Eukaryota</taxon>
        <taxon>Fungi</taxon>
        <taxon>Dikarya</taxon>
        <taxon>Basidiomycota</taxon>
        <taxon>Agaricomycotina</taxon>
        <taxon>Agaricomycetes</taxon>
        <taxon>Agaricomycetidae</taxon>
        <taxon>Agaricales</taxon>
        <taxon>Tricholomatineae</taxon>
        <taxon>Lyophyllaceae</taxon>
        <taxon>Sphagnurus</taxon>
    </lineage>
</organism>
<name>A0A9P7FRD5_9AGAR</name>
<evidence type="ECO:0000313" key="2">
    <source>
        <dbReference type="EMBL" id="KAG5636773.1"/>
    </source>
</evidence>
<gene>
    <name evidence="2" type="ORF">H0H81_006926</name>
</gene>
<feature type="region of interest" description="Disordered" evidence="1">
    <location>
        <begin position="104"/>
        <end position="131"/>
    </location>
</feature>
<feature type="region of interest" description="Disordered" evidence="1">
    <location>
        <begin position="303"/>
        <end position="328"/>
    </location>
</feature>
<reference evidence="2" key="2">
    <citation type="submission" date="2021-10" db="EMBL/GenBank/DDBJ databases">
        <title>Phylogenomics reveals ancestral predisposition of the termite-cultivated fungus Termitomyces towards a domesticated lifestyle.</title>
        <authorList>
            <person name="Auxier B."/>
            <person name="Grum-Grzhimaylo A."/>
            <person name="Cardenas M.E."/>
            <person name="Lodge J.D."/>
            <person name="Laessoe T."/>
            <person name="Pedersen O."/>
            <person name="Smith M.E."/>
            <person name="Kuyper T.W."/>
            <person name="Franco-Molano E.A."/>
            <person name="Baroni T.J."/>
            <person name="Aanen D.K."/>
        </authorList>
    </citation>
    <scope>NUCLEOTIDE SEQUENCE</scope>
    <source>
        <strain evidence="2">D49</strain>
    </source>
</reference>
<keyword evidence="3" id="KW-1185">Reference proteome</keyword>
<comment type="caution">
    <text evidence="2">The sequence shown here is derived from an EMBL/GenBank/DDBJ whole genome shotgun (WGS) entry which is preliminary data.</text>
</comment>
<feature type="compositionally biased region" description="Pro residues" evidence="1">
    <location>
        <begin position="201"/>
        <end position="238"/>
    </location>
</feature>
<protein>
    <submittedName>
        <fullName evidence="2">Uncharacterized protein</fullName>
    </submittedName>
</protein>
<evidence type="ECO:0000313" key="3">
    <source>
        <dbReference type="Proteomes" id="UP000717328"/>
    </source>
</evidence>
<sequence>MRFDAGLEVEVALTKALILAQKVYDMLTHNQRPALQLYTPHLQTLSARLAQAHQANDKLASLRSTQPYLGDAESEAESLSDRHNIPNPPPCAICLRPRLQSQTEIHVQHRSPFSRSSYASGSPSGMPTRARVPDVPAEAEDALPVIDVLYAGEGFKSRSGDPGHAEVSISNLTSPVAAAYSLSPSSPSTGAATPSTAGEPLAPPPPPPSPLLPPPSTLSPSSFPPVTPPTRTPIPVRSPTPHHYASMVHPARVRVLHAILFFLGAVVKCDTVDARVRTKEGRRLCMGQALGWLRSIRTKPWLDGKSGTDVSGSPAGLGLEAQARRRVE</sequence>
<evidence type="ECO:0000256" key="1">
    <source>
        <dbReference type="SAM" id="MobiDB-lite"/>
    </source>
</evidence>
<reference evidence="2" key="1">
    <citation type="submission" date="2021-02" db="EMBL/GenBank/DDBJ databases">
        <authorList>
            <person name="Nieuwenhuis M."/>
            <person name="Van De Peppel L.J.J."/>
        </authorList>
    </citation>
    <scope>NUCLEOTIDE SEQUENCE</scope>
    <source>
        <strain evidence="2">D49</strain>
    </source>
</reference>